<dbReference type="UniPathway" id="UPA00262">
    <property type="reaction ID" value="UER00211"/>
</dbReference>
<evidence type="ECO:0000313" key="11">
    <source>
        <dbReference type="EMBL" id="KUP90595.1"/>
    </source>
</evidence>
<keyword evidence="12" id="KW-1185">Reference proteome</keyword>
<dbReference type="SUPFAM" id="SSF53790">
    <property type="entry name" value="Tetrapyrrole methylase"/>
    <property type="match status" value="1"/>
</dbReference>
<reference evidence="11 12" key="1">
    <citation type="submission" date="2015-12" db="EMBL/GenBank/DDBJ databases">
        <title>Genome sequence of the marine Rhodobacteraceae strain O3.65, Candidatus Tritonibacter horizontis.</title>
        <authorList>
            <person name="Poehlein A."/>
            <person name="Giebel H.A."/>
            <person name="Voget S."/>
            <person name="Brinkhoff T."/>
        </authorList>
    </citation>
    <scope>NUCLEOTIDE SEQUENCE [LARGE SCALE GENOMIC DNA]</scope>
    <source>
        <strain evidence="11 12">O3.65</strain>
    </source>
</reference>
<keyword evidence="5" id="KW-0949">S-adenosyl-L-methionine</keyword>
<comment type="caution">
    <text evidence="11">The sequence shown here is derived from an EMBL/GenBank/DDBJ whole genome shotgun (WGS) entry which is preliminary data.</text>
</comment>
<sequence>MTLVPTLSTDLGLPVTGLGAGTPGRGRIVLVGAGPGARDLLTLRALRHLQEADVIFYDRLVEADVLDLARPGAERVFVGKHVGAHAWPQGQINAIIVAEARKGRRVVRLKSGDPGIFGRAGEELEVARAAGIPVELVPGITAASAAAAALGRSLTERGQSDTLVLTTGTGAADNPLPDCVRHAAPGTTIAFYMAVGQAPRITAGLLARGMPPGLEVQIAVEVEKSSQRLLRCPLGELATVLARNGVKGCALILATWPSQRPATTAGDTIDEERGSAPHLSQDPGQEGAMAQKVVA</sequence>
<evidence type="ECO:0000256" key="4">
    <source>
        <dbReference type="ARBA" id="ARBA00022679"/>
    </source>
</evidence>
<dbReference type="GO" id="GO:0004851">
    <property type="term" value="F:uroporphyrin-III C-methyltransferase activity"/>
    <property type="evidence" value="ECO:0007669"/>
    <property type="project" value="UniProtKB-EC"/>
</dbReference>
<dbReference type="NCBIfam" id="TIGR01469">
    <property type="entry name" value="cobA_cysG_Cterm"/>
    <property type="match status" value="1"/>
</dbReference>
<dbReference type="NCBIfam" id="NF004790">
    <property type="entry name" value="PRK06136.1"/>
    <property type="match status" value="1"/>
</dbReference>
<evidence type="ECO:0000256" key="6">
    <source>
        <dbReference type="ARBA" id="ARBA00023244"/>
    </source>
</evidence>
<evidence type="ECO:0000256" key="9">
    <source>
        <dbReference type="SAM" id="MobiDB-lite"/>
    </source>
</evidence>
<dbReference type="Pfam" id="PF00590">
    <property type="entry name" value="TP_methylase"/>
    <property type="match status" value="1"/>
</dbReference>
<name>A0A132BQA8_9RHOB</name>
<comment type="pathway">
    <text evidence="7">Porphyrin-containing compound metabolism; siroheme biosynthesis; precorrin-2 from uroporphyrinogen III: step 1/1.</text>
</comment>
<dbReference type="EC" id="2.1.1.107" evidence="2"/>
<dbReference type="FunFam" id="3.40.1010.10:FF:000001">
    <property type="entry name" value="Siroheme synthase"/>
    <property type="match status" value="1"/>
</dbReference>
<dbReference type="GO" id="GO:0032259">
    <property type="term" value="P:methylation"/>
    <property type="evidence" value="ECO:0007669"/>
    <property type="project" value="UniProtKB-KW"/>
</dbReference>
<evidence type="ECO:0000259" key="10">
    <source>
        <dbReference type="Pfam" id="PF00590"/>
    </source>
</evidence>
<dbReference type="PANTHER" id="PTHR45790:SF3">
    <property type="entry name" value="S-ADENOSYL-L-METHIONINE-DEPENDENT UROPORPHYRINOGEN III METHYLTRANSFERASE, CHLOROPLASTIC"/>
    <property type="match status" value="1"/>
</dbReference>
<dbReference type="InterPro" id="IPR014777">
    <property type="entry name" value="4pyrrole_Mease_sub1"/>
</dbReference>
<feature type="region of interest" description="Disordered" evidence="9">
    <location>
        <begin position="261"/>
        <end position="295"/>
    </location>
</feature>
<evidence type="ECO:0000256" key="5">
    <source>
        <dbReference type="ARBA" id="ARBA00022691"/>
    </source>
</evidence>
<dbReference type="InterPro" id="IPR014776">
    <property type="entry name" value="4pyrrole_Mease_sub2"/>
</dbReference>
<dbReference type="CDD" id="cd11642">
    <property type="entry name" value="SUMT"/>
    <property type="match status" value="1"/>
</dbReference>
<gene>
    <name evidence="11" type="primary">cysG_2</name>
    <name evidence="11" type="ORF">TRIHO_44610</name>
</gene>
<dbReference type="OrthoDB" id="9815856at2"/>
<evidence type="ECO:0000256" key="2">
    <source>
        <dbReference type="ARBA" id="ARBA00012162"/>
    </source>
</evidence>
<dbReference type="PROSITE" id="PS00840">
    <property type="entry name" value="SUMT_2"/>
    <property type="match status" value="1"/>
</dbReference>
<dbReference type="GO" id="GO:0019354">
    <property type="term" value="P:siroheme biosynthetic process"/>
    <property type="evidence" value="ECO:0007669"/>
    <property type="project" value="UniProtKB-UniPathway"/>
</dbReference>
<protein>
    <recommendedName>
        <fullName evidence="2">uroporphyrinogen-III C-methyltransferase</fullName>
        <ecNumber evidence="2">2.1.1.107</ecNumber>
    </recommendedName>
</protein>
<organism evidence="11 12">
    <name type="scientific">Tritonibacter horizontis</name>
    <dbReference type="NCBI Taxonomy" id="1768241"/>
    <lineage>
        <taxon>Bacteria</taxon>
        <taxon>Pseudomonadati</taxon>
        <taxon>Pseudomonadota</taxon>
        <taxon>Alphaproteobacteria</taxon>
        <taxon>Rhodobacterales</taxon>
        <taxon>Paracoccaceae</taxon>
        <taxon>Tritonibacter</taxon>
    </lineage>
</organism>
<dbReference type="InterPro" id="IPR035996">
    <property type="entry name" value="4pyrrol_Methylase_sf"/>
</dbReference>
<dbReference type="PANTHER" id="PTHR45790">
    <property type="entry name" value="SIROHEME SYNTHASE-RELATED"/>
    <property type="match status" value="1"/>
</dbReference>
<feature type="domain" description="Tetrapyrrole methylase" evidence="10">
    <location>
        <begin position="27"/>
        <end position="238"/>
    </location>
</feature>
<dbReference type="Proteomes" id="UP000068382">
    <property type="component" value="Unassembled WGS sequence"/>
</dbReference>
<evidence type="ECO:0000256" key="3">
    <source>
        <dbReference type="ARBA" id="ARBA00022603"/>
    </source>
</evidence>
<dbReference type="PATRIC" id="fig|1768241.3.peg.4659"/>
<dbReference type="InterPro" id="IPR006366">
    <property type="entry name" value="CobA/CysG_C"/>
</dbReference>
<dbReference type="PROSITE" id="PS00839">
    <property type="entry name" value="SUMT_1"/>
    <property type="match status" value="1"/>
</dbReference>
<dbReference type="RefSeq" id="WP_082705284.1">
    <property type="nucleotide sequence ID" value="NZ_LPUY01000138.1"/>
</dbReference>
<dbReference type="Gene3D" id="3.40.1010.10">
    <property type="entry name" value="Cobalt-precorrin-4 Transmethylase, Domain 1"/>
    <property type="match status" value="1"/>
</dbReference>
<dbReference type="Gene3D" id="3.30.950.10">
    <property type="entry name" value="Methyltransferase, Cobalt-precorrin-4 Transmethylase, Domain 2"/>
    <property type="match status" value="1"/>
</dbReference>
<evidence type="ECO:0000256" key="7">
    <source>
        <dbReference type="ARBA" id="ARBA00025705"/>
    </source>
</evidence>
<dbReference type="InterPro" id="IPR000878">
    <property type="entry name" value="4pyrrol_Mease"/>
</dbReference>
<dbReference type="AlphaFoldDB" id="A0A132BQA8"/>
<comment type="similarity">
    <text evidence="1 8">Belongs to the precorrin methyltransferase family.</text>
</comment>
<dbReference type="InterPro" id="IPR050161">
    <property type="entry name" value="Siro_Cobalamin_biosynth"/>
</dbReference>
<dbReference type="InterPro" id="IPR003043">
    <property type="entry name" value="Uropor_MeTrfase_CS"/>
</dbReference>
<evidence type="ECO:0000256" key="1">
    <source>
        <dbReference type="ARBA" id="ARBA00005879"/>
    </source>
</evidence>
<proteinExistence type="inferred from homology"/>
<accession>A0A132BQA8</accession>
<evidence type="ECO:0000256" key="8">
    <source>
        <dbReference type="RuleBase" id="RU003960"/>
    </source>
</evidence>
<evidence type="ECO:0000313" key="12">
    <source>
        <dbReference type="Proteomes" id="UP000068382"/>
    </source>
</evidence>
<keyword evidence="3 8" id="KW-0489">Methyltransferase</keyword>
<keyword evidence="4 8" id="KW-0808">Transferase</keyword>
<dbReference type="EMBL" id="LPUY01000138">
    <property type="protein sequence ID" value="KUP90595.1"/>
    <property type="molecule type" value="Genomic_DNA"/>
</dbReference>
<keyword evidence="6" id="KW-0627">Porphyrin biosynthesis</keyword>